<dbReference type="AlphaFoldDB" id="A0AAW4FNU0"/>
<reference evidence="1 2" key="1">
    <citation type="submission" date="2020-01" db="EMBL/GenBank/DDBJ databases">
        <title>Draft genome assembly of Ensifer adhaerens T173.</title>
        <authorList>
            <person name="Craig J.E."/>
            <person name="Stinchcombe J.R."/>
        </authorList>
    </citation>
    <scope>NUCLEOTIDE SEQUENCE [LARGE SCALE GENOMIC DNA]</scope>
    <source>
        <strain evidence="1 2">T173</strain>
    </source>
</reference>
<name>A0AAW4FNU0_9HYPH</name>
<comment type="caution">
    <text evidence="1">The sequence shown here is derived from an EMBL/GenBank/DDBJ whole genome shotgun (WGS) entry which is preliminary data.</text>
</comment>
<dbReference type="Gene3D" id="3.30.70.1230">
    <property type="entry name" value="Nucleotide cyclase"/>
    <property type="match status" value="1"/>
</dbReference>
<dbReference type="Proteomes" id="UP000744980">
    <property type="component" value="Unassembled WGS sequence"/>
</dbReference>
<sequence length="156" mass="16476">MEYPSPPAEPYRRPLPCSGPAAHAADGEAIDLHDFGLVAVFRQPSQAIACAFDLRSRLNQIGLNVQAAIHIGECGRHHGHAGPVLQLAAGLAGCARPGDIIASRTVRDLAIGTNLSFDPRGELDLPGIPGPWRYFSVGPVLAMPRTGASNELPEDN</sequence>
<dbReference type="RefSeq" id="WP_203528529.1">
    <property type="nucleotide sequence ID" value="NZ_CP083374.1"/>
</dbReference>
<evidence type="ECO:0000313" key="1">
    <source>
        <dbReference type="EMBL" id="MBM3092975.1"/>
    </source>
</evidence>
<proteinExistence type="predicted"/>
<dbReference type="EMBL" id="WXFA01000012">
    <property type="protein sequence ID" value="MBM3092975.1"/>
    <property type="molecule type" value="Genomic_DNA"/>
</dbReference>
<dbReference type="SUPFAM" id="SSF55073">
    <property type="entry name" value="Nucleotide cyclase"/>
    <property type="match status" value="1"/>
</dbReference>
<accession>A0AAW4FNU0</accession>
<dbReference type="InterPro" id="IPR029787">
    <property type="entry name" value="Nucleotide_cyclase"/>
</dbReference>
<evidence type="ECO:0000313" key="2">
    <source>
        <dbReference type="Proteomes" id="UP000744980"/>
    </source>
</evidence>
<organism evidence="1 2">
    <name type="scientific">Ensifer canadensis</name>
    <dbReference type="NCBI Taxonomy" id="555315"/>
    <lineage>
        <taxon>Bacteria</taxon>
        <taxon>Pseudomonadati</taxon>
        <taxon>Pseudomonadota</taxon>
        <taxon>Alphaproteobacteria</taxon>
        <taxon>Hyphomicrobiales</taxon>
        <taxon>Rhizobiaceae</taxon>
        <taxon>Sinorhizobium/Ensifer group</taxon>
        <taxon>Ensifer</taxon>
    </lineage>
</organism>
<protein>
    <submittedName>
        <fullName evidence="1">Uncharacterized protein</fullName>
    </submittedName>
</protein>
<keyword evidence="2" id="KW-1185">Reference proteome</keyword>
<gene>
    <name evidence="1" type="ORF">GFB56_19530</name>
</gene>